<sequence length="107" mass="12231">MALGRKTGGRVKGTPNKREHPLKRPIREYLEAQFERKERVDEDTGKRYTASDFELDMAALEPGERIQATMRLLRFVTPEMKAVEMETTSTAETESLSERLSELAGEE</sequence>
<organism evidence="1 2">
    <name type="scientific">Lepagella muris</name>
    <dbReference type="NCBI Taxonomy" id="3032870"/>
    <lineage>
        <taxon>Bacteria</taxon>
        <taxon>Pseudomonadati</taxon>
        <taxon>Bacteroidota</taxon>
        <taxon>Bacteroidia</taxon>
        <taxon>Bacteroidales</taxon>
        <taxon>Muribaculaceae</taxon>
        <taxon>Lepagella</taxon>
    </lineage>
</organism>
<evidence type="ECO:0000313" key="2">
    <source>
        <dbReference type="Proteomes" id="UP000306319"/>
    </source>
</evidence>
<proteinExistence type="predicted"/>
<comment type="caution">
    <text evidence="1">The sequence shown here is derived from an EMBL/GenBank/DDBJ whole genome shotgun (WGS) entry which is preliminary data.</text>
</comment>
<name>A0AC61RL50_9BACT</name>
<keyword evidence="2" id="KW-1185">Reference proteome</keyword>
<dbReference type="EMBL" id="SRYB01000005">
    <property type="protein sequence ID" value="TGY79765.1"/>
    <property type="molecule type" value="Genomic_DNA"/>
</dbReference>
<dbReference type="Proteomes" id="UP000306319">
    <property type="component" value="Unassembled WGS sequence"/>
</dbReference>
<reference evidence="1" key="1">
    <citation type="submission" date="2019-04" db="EMBL/GenBank/DDBJ databases">
        <title>Microbes associate with the intestines of laboratory mice.</title>
        <authorList>
            <person name="Navarre W."/>
            <person name="Wong E."/>
            <person name="Huang K."/>
            <person name="Tropini C."/>
            <person name="Ng K."/>
            <person name="Yu B."/>
        </authorList>
    </citation>
    <scope>NUCLEOTIDE SEQUENCE</scope>
    <source>
        <strain evidence="1">NM04_E33</strain>
    </source>
</reference>
<gene>
    <name evidence="1" type="ORF">E5331_05155</name>
</gene>
<evidence type="ECO:0000313" key="1">
    <source>
        <dbReference type="EMBL" id="TGY79765.1"/>
    </source>
</evidence>
<accession>A0AC61RL50</accession>
<protein>
    <submittedName>
        <fullName evidence="1">Uncharacterized protein</fullName>
    </submittedName>
</protein>